<reference evidence="7" key="2">
    <citation type="submission" date="2020-05" db="UniProtKB">
        <authorList>
            <consortium name="EnsemblMetazoa"/>
        </authorList>
    </citation>
    <scope>IDENTIFICATION</scope>
    <source>
        <strain evidence="7">Aabys</strain>
    </source>
</reference>
<protein>
    <submittedName>
        <fullName evidence="9 10">N-acetylgalactosamine kinase</fullName>
    </submittedName>
</protein>
<comment type="similarity">
    <text evidence="1">Belongs to the GHMP kinase family. GalK subfamily.</text>
</comment>
<evidence type="ECO:0000313" key="8">
    <source>
        <dbReference type="Proteomes" id="UP001652621"/>
    </source>
</evidence>
<proteinExistence type="inferred from homology"/>
<keyword evidence="9 10" id="KW-0808">Transferase</keyword>
<dbReference type="PIRSF" id="PIRSF000530">
    <property type="entry name" value="Galactokinase"/>
    <property type="match status" value="1"/>
</dbReference>
<dbReference type="RefSeq" id="XP_011293926.1">
    <property type="nucleotide sequence ID" value="XM_011295624.2"/>
</dbReference>
<dbReference type="Gene3D" id="1.20.1440.340">
    <property type="match status" value="1"/>
</dbReference>
<keyword evidence="3" id="KW-0067">ATP-binding</keyword>
<dbReference type="GO" id="GO:0005524">
    <property type="term" value="F:ATP binding"/>
    <property type="evidence" value="ECO:0007669"/>
    <property type="project" value="UniProtKB-KW"/>
</dbReference>
<sequence length="498" mass="55769">MADSTSDIYVSTTEILENHGIYRRLHELQTFYRNEYGSEPKVYVRVPGRVNLIGEHVDYCGYPVLPMAIDQCILLAVGYTEANTQLELRNMEKEKYEDFSTDLSKLQIIHKASSPPPWYNYYLCGVKGILETLTDNEIRYGMTVAISGNIPPASGVSSSSALVSSAVLATGYVHHATLNRKTLASISAACERYIGTQGGGMDQAIAYLAKEGCAQFIEFYPSLNATPLRLPEGACFVVANSLAEMNKAATSDFNERVVECRLGCRLIALNKNFNNWKDMQVFAKLQAALACDLAQLERYALEFVSQDIYKRSELCEVFGVTNEEFERDFLTENTRNMQQFKLKQRTLHVIQESLRVLEFHEICEKYSSNSLHSNGMHVNGNGDMSFESTVSRLSQLMRQSHESLKTLYECSHPNLDKLVEISHQLGIGARLTGAGWGGCIVALCDSVESSNSYIEALKDKYYSKLSTEKLQFDNFDNVVFATCPRNGAELLTLQSNDE</sequence>
<evidence type="ECO:0000313" key="7">
    <source>
        <dbReference type="EnsemblMetazoa" id="MDOA006276-PB"/>
    </source>
</evidence>
<evidence type="ECO:0000256" key="3">
    <source>
        <dbReference type="ARBA" id="ARBA00022840"/>
    </source>
</evidence>
<dbReference type="GO" id="GO:0005829">
    <property type="term" value="C:cytosol"/>
    <property type="evidence" value="ECO:0007669"/>
    <property type="project" value="TreeGrafter"/>
</dbReference>
<dbReference type="SUPFAM" id="SSF55060">
    <property type="entry name" value="GHMP Kinase, C-terminal domain"/>
    <property type="match status" value="1"/>
</dbReference>
<feature type="domain" description="GHMP kinase C-terminal" evidence="5">
    <location>
        <begin position="390"/>
        <end position="462"/>
    </location>
</feature>
<dbReference type="GO" id="GO:0006012">
    <property type="term" value="P:galactose metabolic process"/>
    <property type="evidence" value="ECO:0007669"/>
    <property type="project" value="InterPro"/>
</dbReference>
<feature type="domain" description="GHMP kinase N-terminal" evidence="4">
    <location>
        <begin position="128"/>
        <end position="208"/>
    </location>
</feature>
<dbReference type="SUPFAM" id="SSF54211">
    <property type="entry name" value="Ribosomal protein S5 domain 2-like"/>
    <property type="match status" value="1"/>
</dbReference>
<dbReference type="STRING" id="7370.A0A1I8MLS2"/>
<dbReference type="PRINTS" id="PR00959">
    <property type="entry name" value="MEVGALKINASE"/>
</dbReference>
<dbReference type="Pfam" id="PF00288">
    <property type="entry name" value="GHMP_kinases_N"/>
    <property type="match status" value="1"/>
</dbReference>
<reference evidence="9 10" key="3">
    <citation type="submission" date="2025-04" db="UniProtKB">
        <authorList>
            <consortium name="RefSeq"/>
        </authorList>
    </citation>
    <scope>IDENTIFICATION</scope>
    <source>
        <strain evidence="9 10">Aabys</strain>
        <tissue evidence="13">Whole body</tissue>
    </source>
</reference>
<dbReference type="InterPro" id="IPR006206">
    <property type="entry name" value="Mevalonate/galactokinase"/>
</dbReference>
<accession>A0A1I8MLS2</accession>
<keyword evidence="8" id="KW-1185">Reference proteome</keyword>
<dbReference type="Proteomes" id="UP001652621">
    <property type="component" value="Unplaced"/>
</dbReference>
<dbReference type="OrthoDB" id="187738at2759"/>
<keyword evidence="9 10" id="KW-0418">Kinase</keyword>
<dbReference type="InterPro" id="IPR014721">
    <property type="entry name" value="Ribsml_uS5_D2-typ_fold_subgr"/>
</dbReference>
<dbReference type="InterPro" id="IPR006204">
    <property type="entry name" value="GHMP_kinase_N_dom"/>
</dbReference>
<dbReference type="eggNOG" id="KOG0631">
    <property type="taxonomic scope" value="Eukaryota"/>
</dbReference>
<evidence type="ECO:0000313" key="10">
    <source>
        <dbReference type="RefSeq" id="XP_011293925.1"/>
    </source>
</evidence>
<organism evidence="7">
    <name type="scientific">Musca domestica</name>
    <name type="common">House fly</name>
    <dbReference type="NCBI Taxonomy" id="7370"/>
    <lineage>
        <taxon>Eukaryota</taxon>
        <taxon>Metazoa</taxon>
        <taxon>Ecdysozoa</taxon>
        <taxon>Arthropoda</taxon>
        <taxon>Hexapoda</taxon>
        <taxon>Insecta</taxon>
        <taxon>Pterygota</taxon>
        <taxon>Neoptera</taxon>
        <taxon>Endopterygota</taxon>
        <taxon>Diptera</taxon>
        <taxon>Brachycera</taxon>
        <taxon>Muscomorpha</taxon>
        <taxon>Muscoidea</taxon>
        <taxon>Muscidae</taxon>
        <taxon>Musca</taxon>
    </lineage>
</organism>
<dbReference type="AlphaFoldDB" id="A0A1I8MLS2"/>
<reference evidence="7" key="1">
    <citation type="journal article" date="2014" name="Genome Biol.">
        <title>Genome of the house fly, Musca domestica L., a global vector of diseases with adaptations to a septic environment.</title>
        <authorList>
            <person name="Scott J.G."/>
            <person name="Warren W.C."/>
            <person name="Beukeboom L.W."/>
            <person name="Bopp D."/>
            <person name="Clark A.G."/>
            <person name="Giers S.D."/>
            <person name="Hediger M."/>
            <person name="Jones A.K."/>
            <person name="Kasai S."/>
            <person name="Leichter C.A."/>
            <person name="Li M."/>
            <person name="Meisel R.P."/>
            <person name="Minx P."/>
            <person name="Murphy T.D."/>
            <person name="Nelson D.R."/>
            <person name="Reid W.R."/>
            <person name="Rinkevich F.D."/>
            <person name="Robertson H.M."/>
            <person name="Sackton T.B."/>
            <person name="Sattelle D.B."/>
            <person name="Thibaud-Nissen F."/>
            <person name="Tomlinson C."/>
            <person name="van de Zande L."/>
            <person name="Walden K.K."/>
            <person name="Wilson R.K."/>
            <person name="Liu N."/>
        </authorList>
    </citation>
    <scope>NUCLEOTIDE SEQUENCE</scope>
    <source>
        <strain evidence="7">Aabys</strain>
    </source>
</reference>
<evidence type="ECO:0000259" key="4">
    <source>
        <dbReference type="Pfam" id="PF00288"/>
    </source>
</evidence>
<evidence type="ECO:0000313" key="9">
    <source>
        <dbReference type="RefSeq" id="XP_005186927.1"/>
    </source>
</evidence>
<dbReference type="InterPro" id="IPR020568">
    <property type="entry name" value="Ribosomal_Su5_D2-typ_SF"/>
</dbReference>
<evidence type="ECO:0000313" key="12">
    <source>
        <dbReference type="RefSeq" id="XP_019893559.1"/>
    </source>
</evidence>
<evidence type="ECO:0000313" key="11">
    <source>
        <dbReference type="RefSeq" id="XP_011293926.1"/>
    </source>
</evidence>
<evidence type="ECO:0000313" key="13">
    <source>
        <dbReference type="RefSeq" id="XP_058980421.1"/>
    </source>
</evidence>
<dbReference type="InterPro" id="IPR036554">
    <property type="entry name" value="GHMP_kinase_C_sf"/>
</dbReference>
<dbReference type="InterPro" id="IPR019539">
    <property type="entry name" value="GalKase_N"/>
</dbReference>
<dbReference type="KEGG" id="mde:101899814"/>
<dbReference type="InterPro" id="IPR019741">
    <property type="entry name" value="Galactokinase_CS"/>
</dbReference>
<dbReference type="NCBIfam" id="TIGR00131">
    <property type="entry name" value="gal_kin"/>
    <property type="match status" value="1"/>
</dbReference>
<dbReference type="Gene3D" id="3.30.230.10">
    <property type="match status" value="1"/>
</dbReference>
<dbReference type="RefSeq" id="XP_019893559.1">
    <property type="nucleotide sequence ID" value="XM_020038000.1"/>
</dbReference>
<dbReference type="EnsemblMetazoa" id="MDOA006276-RC">
    <property type="protein sequence ID" value="MDOA006276-PC"/>
    <property type="gene ID" value="MDOA006276"/>
</dbReference>
<dbReference type="PROSITE" id="PS00106">
    <property type="entry name" value="GALACTOKINASE"/>
    <property type="match status" value="1"/>
</dbReference>
<dbReference type="VEuPathDB" id="VectorBase:MDOA006276"/>
<dbReference type="PRINTS" id="PR00473">
    <property type="entry name" value="GALCTOKINASE"/>
</dbReference>
<name>A0A1I8MLS2_MUSDO</name>
<dbReference type="RefSeq" id="XP_011293925.1">
    <property type="nucleotide sequence ID" value="XM_011295623.2"/>
</dbReference>
<dbReference type="RefSeq" id="XP_058980421.1">
    <property type="nucleotide sequence ID" value="XM_059124438.1"/>
</dbReference>
<dbReference type="RefSeq" id="XP_005186927.1">
    <property type="nucleotide sequence ID" value="XM_005186870.3"/>
</dbReference>
<evidence type="ECO:0000259" key="6">
    <source>
        <dbReference type="Pfam" id="PF10509"/>
    </source>
</evidence>
<dbReference type="Gene3D" id="3.30.70.3170">
    <property type="match status" value="1"/>
</dbReference>
<gene>
    <name evidence="7" type="primary">101899814</name>
    <name evidence="9 10 11 12 13" type="synonym">LOC101899814</name>
</gene>
<dbReference type="PANTHER" id="PTHR10457:SF7">
    <property type="entry name" value="GALACTOKINASE-RELATED"/>
    <property type="match status" value="1"/>
</dbReference>
<dbReference type="VEuPathDB" id="VectorBase:MDOMA2_014057"/>
<dbReference type="Pfam" id="PF08544">
    <property type="entry name" value="GHMP_kinases_C"/>
    <property type="match status" value="1"/>
</dbReference>
<dbReference type="InterPro" id="IPR000705">
    <property type="entry name" value="Galactokinase"/>
</dbReference>
<dbReference type="PANTHER" id="PTHR10457">
    <property type="entry name" value="MEVALONATE KINASE/GALACTOKINASE"/>
    <property type="match status" value="1"/>
</dbReference>
<dbReference type="InterPro" id="IPR013750">
    <property type="entry name" value="GHMP_kinase_C_dom"/>
</dbReference>
<keyword evidence="2" id="KW-0547">Nucleotide-binding</keyword>
<dbReference type="EnsemblMetazoa" id="MDOA006276-RB">
    <property type="protein sequence ID" value="MDOA006276-PB"/>
    <property type="gene ID" value="MDOA006276"/>
</dbReference>
<dbReference type="EnsemblMetazoa" id="MDOA006276-RA">
    <property type="protein sequence ID" value="MDOA006276-PA"/>
    <property type="gene ID" value="MDOA006276"/>
</dbReference>
<evidence type="ECO:0000256" key="1">
    <source>
        <dbReference type="ARBA" id="ARBA00006566"/>
    </source>
</evidence>
<evidence type="ECO:0000259" key="5">
    <source>
        <dbReference type="Pfam" id="PF08544"/>
    </source>
</evidence>
<feature type="domain" description="Galactokinase N-terminal" evidence="6">
    <location>
        <begin position="32"/>
        <end position="78"/>
    </location>
</feature>
<dbReference type="Pfam" id="PF10509">
    <property type="entry name" value="GalKase_gal_bdg"/>
    <property type="match status" value="1"/>
</dbReference>
<dbReference type="GO" id="GO:0004335">
    <property type="term" value="F:galactokinase activity"/>
    <property type="evidence" value="ECO:0007669"/>
    <property type="project" value="InterPro"/>
</dbReference>
<evidence type="ECO:0000256" key="2">
    <source>
        <dbReference type="ARBA" id="ARBA00022741"/>
    </source>
</evidence>